<dbReference type="RefSeq" id="WP_284151458.1">
    <property type="nucleotide sequence ID" value="NZ_AP025516.1"/>
</dbReference>
<dbReference type="EMBL" id="AP025516">
    <property type="protein sequence ID" value="BDD88068.1"/>
    <property type="molecule type" value="Genomic_DNA"/>
</dbReference>
<dbReference type="InterPro" id="IPR013976">
    <property type="entry name" value="HDOD"/>
</dbReference>
<evidence type="ECO:0000313" key="7">
    <source>
        <dbReference type="EMBL" id="BDD88068.1"/>
    </source>
</evidence>
<dbReference type="InterPro" id="IPR043128">
    <property type="entry name" value="Rev_trsase/Diguanyl_cyclase"/>
</dbReference>
<accession>A0ABM7WAV1</accession>
<feature type="modified residue" description="4-aspartylphosphate" evidence="3">
    <location>
        <position position="365"/>
    </location>
</feature>
<dbReference type="PANTHER" id="PTHR45138:SF9">
    <property type="entry name" value="DIGUANYLATE CYCLASE DGCM-RELATED"/>
    <property type="match status" value="1"/>
</dbReference>
<dbReference type="InterPro" id="IPR000160">
    <property type="entry name" value="GGDEF_dom"/>
</dbReference>
<dbReference type="InterPro" id="IPR050469">
    <property type="entry name" value="Diguanylate_Cyclase"/>
</dbReference>
<dbReference type="SMART" id="SM00267">
    <property type="entry name" value="GGDEF"/>
    <property type="match status" value="1"/>
</dbReference>
<feature type="domain" description="Response regulatory" evidence="4">
    <location>
        <begin position="316"/>
        <end position="432"/>
    </location>
</feature>
<proteinExistence type="predicted"/>
<evidence type="ECO:0000256" key="1">
    <source>
        <dbReference type="ARBA" id="ARBA00012528"/>
    </source>
</evidence>
<sequence>MSTPESRFATLSEALPDVLPSAAAASFVQRAGEGLFSWSELLALLEDDRPVANSLIRFAAVTSTATEPVPETLSQTLLALGLKSTLALAAAFSIQAANGSGPCHQFAYQRFWDVSLARGFAARTLGRLCSHADPDEFFVYGLLLRVGQISLAAEHPQTYAGMVAETDDPLLLLSQEQAQFRTTHLRAGLKLINGWPLPRGVATTLQVLLADSHAPSPDSSTTRDLELLRHAEGAAQVLLADQPLDTLAACLSPLMNLGLRPSDCLLLATEMRNHWKAWCRQTTSVNAFAPCTAPEVAPHEKSQGRRHPAADDDPLTILIIDDDPMTVLSLSHLLHTPTKVVINAADGSQGLALAERHQPQIVITDWRMPGLNGIELCRLLRSDERTRHTYIIMLTGCESDDELLQAFAAWADDYIVKPFKPKVLEARIRSGERLVRSHRTIIRDREIIHHYAEQLAQANRTLQELALTDVLTGLPNRRNALERLKEVTAEARRHQGPLCCIMIDIDHFKKVNDDWGHDVGDRVLRELAEVFISSARRYDMVSRIGGEEFLVICPHSTVVETQHLAERLRQAVADYPIVHDRQAIGVTISCGVAAWRQNMHDFEEMTKTADRALYRAKQRGRNCVVVEEGR</sequence>
<evidence type="ECO:0000256" key="2">
    <source>
        <dbReference type="ARBA" id="ARBA00034247"/>
    </source>
</evidence>
<keyword evidence="8" id="KW-1185">Reference proteome</keyword>
<dbReference type="NCBIfam" id="TIGR00254">
    <property type="entry name" value="GGDEF"/>
    <property type="match status" value="1"/>
</dbReference>
<feature type="domain" description="HDOD" evidence="6">
    <location>
        <begin position="12"/>
        <end position="211"/>
    </location>
</feature>
<evidence type="ECO:0000313" key="8">
    <source>
        <dbReference type="Proteomes" id="UP000830055"/>
    </source>
</evidence>
<evidence type="ECO:0000256" key="3">
    <source>
        <dbReference type="PROSITE-ProRule" id="PRU00169"/>
    </source>
</evidence>
<protein>
    <recommendedName>
        <fullName evidence="1">diguanylate cyclase</fullName>
        <ecNumber evidence="1">2.7.7.65</ecNumber>
    </recommendedName>
</protein>
<dbReference type="PROSITE" id="PS50887">
    <property type="entry name" value="GGDEF"/>
    <property type="match status" value="1"/>
</dbReference>
<dbReference type="Gene3D" id="1.10.3210.10">
    <property type="entry name" value="Hypothetical protein af1432"/>
    <property type="match status" value="1"/>
</dbReference>
<organism evidence="7 8">
    <name type="scientific">Desulfofustis limnaeus</name>
    <dbReference type="NCBI Taxonomy" id="2740163"/>
    <lineage>
        <taxon>Bacteria</taxon>
        <taxon>Pseudomonadati</taxon>
        <taxon>Thermodesulfobacteriota</taxon>
        <taxon>Desulfobulbia</taxon>
        <taxon>Desulfobulbales</taxon>
        <taxon>Desulfocapsaceae</taxon>
        <taxon>Desulfofustis</taxon>
    </lineage>
</organism>
<dbReference type="Pfam" id="PF08668">
    <property type="entry name" value="HDOD"/>
    <property type="match status" value="1"/>
</dbReference>
<dbReference type="CDD" id="cd01949">
    <property type="entry name" value="GGDEF"/>
    <property type="match status" value="1"/>
</dbReference>
<feature type="domain" description="GGDEF" evidence="5">
    <location>
        <begin position="496"/>
        <end position="629"/>
    </location>
</feature>
<reference evidence="7 8" key="1">
    <citation type="submission" date="2022-01" db="EMBL/GenBank/DDBJ databases">
        <title>Desulfofustis limnae sp. nov., a novel mesophilic sulfate-reducing bacterium isolated from marsh soil.</title>
        <authorList>
            <person name="Watanabe M."/>
            <person name="Takahashi A."/>
            <person name="Kojima H."/>
            <person name="Fukui M."/>
        </authorList>
    </citation>
    <scope>NUCLEOTIDE SEQUENCE [LARGE SCALE GENOMIC DNA]</scope>
    <source>
        <strain evidence="7 8">PPLL</strain>
    </source>
</reference>
<dbReference type="PANTHER" id="PTHR45138">
    <property type="entry name" value="REGULATORY COMPONENTS OF SENSORY TRANSDUCTION SYSTEM"/>
    <property type="match status" value="1"/>
</dbReference>
<evidence type="ECO:0000259" key="4">
    <source>
        <dbReference type="PROSITE" id="PS50110"/>
    </source>
</evidence>
<dbReference type="SUPFAM" id="SSF109604">
    <property type="entry name" value="HD-domain/PDEase-like"/>
    <property type="match status" value="1"/>
</dbReference>
<comment type="catalytic activity">
    <reaction evidence="2">
        <text>2 GTP = 3',3'-c-di-GMP + 2 diphosphate</text>
        <dbReference type="Rhea" id="RHEA:24898"/>
        <dbReference type="ChEBI" id="CHEBI:33019"/>
        <dbReference type="ChEBI" id="CHEBI:37565"/>
        <dbReference type="ChEBI" id="CHEBI:58805"/>
        <dbReference type="EC" id="2.7.7.65"/>
    </reaction>
</comment>
<dbReference type="SMART" id="SM00448">
    <property type="entry name" value="REC"/>
    <property type="match status" value="1"/>
</dbReference>
<evidence type="ECO:0000259" key="6">
    <source>
        <dbReference type="PROSITE" id="PS51833"/>
    </source>
</evidence>
<dbReference type="Pfam" id="PF00072">
    <property type="entry name" value="Response_reg"/>
    <property type="match status" value="1"/>
</dbReference>
<evidence type="ECO:0000259" key="5">
    <source>
        <dbReference type="PROSITE" id="PS50887"/>
    </source>
</evidence>
<dbReference type="Proteomes" id="UP000830055">
    <property type="component" value="Chromosome"/>
</dbReference>
<dbReference type="SUPFAM" id="SSF55073">
    <property type="entry name" value="Nucleotide cyclase"/>
    <property type="match status" value="1"/>
</dbReference>
<name>A0ABM7WAV1_9BACT</name>
<keyword evidence="3" id="KW-0597">Phosphoprotein</keyword>
<gene>
    <name evidence="7" type="ORF">DPPLL_24330</name>
</gene>
<dbReference type="PROSITE" id="PS50110">
    <property type="entry name" value="RESPONSE_REGULATORY"/>
    <property type="match status" value="1"/>
</dbReference>
<dbReference type="Gene3D" id="3.40.50.2300">
    <property type="match status" value="1"/>
</dbReference>
<dbReference type="Pfam" id="PF00990">
    <property type="entry name" value="GGDEF"/>
    <property type="match status" value="1"/>
</dbReference>
<dbReference type="InterPro" id="IPR029787">
    <property type="entry name" value="Nucleotide_cyclase"/>
</dbReference>
<dbReference type="InterPro" id="IPR001789">
    <property type="entry name" value="Sig_transdc_resp-reg_receiver"/>
</dbReference>
<dbReference type="Gene3D" id="3.30.70.270">
    <property type="match status" value="1"/>
</dbReference>
<dbReference type="InterPro" id="IPR011006">
    <property type="entry name" value="CheY-like_superfamily"/>
</dbReference>
<dbReference type="EC" id="2.7.7.65" evidence="1"/>
<dbReference type="PROSITE" id="PS51833">
    <property type="entry name" value="HDOD"/>
    <property type="match status" value="1"/>
</dbReference>
<dbReference type="SUPFAM" id="SSF52172">
    <property type="entry name" value="CheY-like"/>
    <property type="match status" value="1"/>
</dbReference>